<protein>
    <recommendedName>
        <fullName evidence="6">Murine leukemia virus integrase C-terminal domain-containing protein</fullName>
    </recommendedName>
</protein>
<evidence type="ECO:0000256" key="2">
    <source>
        <dbReference type="ARBA" id="ARBA00022695"/>
    </source>
</evidence>
<keyword evidence="5" id="KW-0378">Hydrolase</keyword>
<dbReference type="OrthoDB" id="9906983at2759"/>
<dbReference type="GO" id="GO:0004519">
    <property type="term" value="F:endonuclease activity"/>
    <property type="evidence" value="ECO:0007669"/>
    <property type="project" value="UniProtKB-KW"/>
</dbReference>
<dbReference type="EMBL" id="QRBI01000094">
    <property type="protein sequence ID" value="RMC19889.1"/>
    <property type="molecule type" value="Genomic_DNA"/>
</dbReference>
<feature type="domain" description="Murine leukemia virus integrase C-terminal" evidence="6">
    <location>
        <begin position="66"/>
        <end position="119"/>
    </location>
</feature>
<name>A0A3M0L2V6_HIRRU</name>
<organism evidence="7 8">
    <name type="scientific">Hirundo rustica rustica</name>
    <dbReference type="NCBI Taxonomy" id="333673"/>
    <lineage>
        <taxon>Eukaryota</taxon>
        <taxon>Metazoa</taxon>
        <taxon>Chordata</taxon>
        <taxon>Craniata</taxon>
        <taxon>Vertebrata</taxon>
        <taxon>Euteleostomi</taxon>
        <taxon>Archelosauria</taxon>
        <taxon>Archosauria</taxon>
        <taxon>Dinosauria</taxon>
        <taxon>Saurischia</taxon>
        <taxon>Theropoda</taxon>
        <taxon>Coelurosauria</taxon>
        <taxon>Aves</taxon>
        <taxon>Neognathae</taxon>
        <taxon>Neoaves</taxon>
        <taxon>Telluraves</taxon>
        <taxon>Australaves</taxon>
        <taxon>Passeriformes</taxon>
        <taxon>Sylvioidea</taxon>
        <taxon>Hirundinidae</taxon>
        <taxon>Hirundo</taxon>
    </lineage>
</organism>
<dbReference type="Proteomes" id="UP000269221">
    <property type="component" value="Unassembled WGS sequence"/>
</dbReference>
<accession>A0A3M0L2V6</accession>
<dbReference type="STRING" id="333673.A0A3M0L2V6"/>
<dbReference type="Gene3D" id="2.30.30.850">
    <property type="match status" value="1"/>
</dbReference>
<keyword evidence="1" id="KW-0808">Transferase</keyword>
<keyword evidence="4" id="KW-0255">Endonuclease</keyword>
<evidence type="ECO:0000256" key="5">
    <source>
        <dbReference type="ARBA" id="ARBA00022801"/>
    </source>
</evidence>
<gene>
    <name evidence="7" type="ORF">DUI87_03455</name>
</gene>
<dbReference type="InterPro" id="IPR040643">
    <property type="entry name" value="MLVIN_C"/>
</dbReference>
<dbReference type="GO" id="GO:0016779">
    <property type="term" value="F:nucleotidyltransferase activity"/>
    <property type="evidence" value="ECO:0007669"/>
    <property type="project" value="UniProtKB-KW"/>
</dbReference>
<evidence type="ECO:0000313" key="7">
    <source>
        <dbReference type="EMBL" id="RMC19889.1"/>
    </source>
</evidence>
<evidence type="ECO:0000256" key="1">
    <source>
        <dbReference type="ARBA" id="ARBA00022679"/>
    </source>
</evidence>
<comment type="caution">
    <text evidence="7">The sequence shown here is derived from an EMBL/GenBank/DDBJ whole genome shotgun (WGS) entry which is preliminary data.</text>
</comment>
<reference evidence="7 8" key="1">
    <citation type="submission" date="2018-07" db="EMBL/GenBank/DDBJ databases">
        <title>A high quality draft genome assembly of the barn swallow (H. rustica rustica).</title>
        <authorList>
            <person name="Formenti G."/>
            <person name="Chiara M."/>
            <person name="Poveda L."/>
            <person name="Francoijs K.-J."/>
            <person name="Bonisoli-Alquati A."/>
            <person name="Canova L."/>
            <person name="Gianfranceschi L."/>
            <person name="Horner D.S."/>
            <person name="Saino N."/>
        </authorList>
    </citation>
    <scope>NUCLEOTIDE SEQUENCE [LARGE SCALE GENOMIC DNA]</scope>
    <source>
        <strain evidence="7">Chelidonia</strain>
        <tissue evidence="7">Blood</tissue>
    </source>
</reference>
<dbReference type="Pfam" id="PF18697">
    <property type="entry name" value="MLVIN_C"/>
    <property type="match status" value="1"/>
</dbReference>
<keyword evidence="2" id="KW-0548">Nucleotidyltransferase</keyword>
<evidence type="ECO:0000256" key="4">
    <source>
        <dbReference type="ARBA" id="ARBA00022759"/>
    </source>
</evidence>
<proteinExistence type="predicted"/>
<evidence type="ECO:0000313" key="8">
    <source>
        <dbReference type="Proteomes" id="UP000269221"/>
    </source>
</evidence>
<dbReference type="GO" id="GO:0016787">
    <property type="term" value="F:hydrolase activity"/>
    <property type="evidence" value="ECO:0007669"/>
    <property type="project" value="UniProtKB-KW"/>
</dbReference>
<dbReference type="AlphaFoldDB" id="A0A3M0L2V6"/>
<evidence type="ECO:0000259" key="6">
    <source>
        <dbReference type="Pfam" id="PF18697"/>
    </source>
</evidence>
<keyword evidence="8" id="KW-1185">Reference proteome</keyword>
<evidence type="ECO:0000256" key="3">
    <source>
        <dbReference type="ARBA" id="ARBA00022722"/>
    </source>
</evidence>
<sequence>MPHSKTGLSPFEMLYGMPYKHGMPVGHPQIEDSQIQPYLIAINKNLQDLRKHGLITQSNPLGFAIHKIQLGDKVLIKTWREVPLTPHWEDPFLVLLTTDTAIRTAEKGWTHASRVKKIELQDCTPEWKVSSSPGDLKIKLQRHRK</sequence>
<keyword evidence="3" id="KW-0540">Nuclease</keyword>